<accession>A0A1Y1HIM3</accession>
<feature type="region of interest" description="Disordered" evidence="1">
    <location>
        <begin position="1"/>
        <end position="54"/>
    </location>
</feature>
<gene>
    <name evidence="2" type="ORF">KFL_000110470</name>
</gene>
<dbReference type="EMBL" id="DF236960">
    <property type="protein sequence ID" value="GAQ78350.1"/>
    <property type="molecule type" value="Genomic_DNA"/>
</dbReference>
<feature type="compositionally biased region" description="Polar residues" evidence="1">
    <location>
        <begin position="42"/>
        <end position="52"/>
    </location>
</feature>
<dbReference type="AlphaFoldDB" id="A0A1Y1HIM3"/>
<organism evidence="2 3">
    <name type="scientific">Klebsormidium nitens</name>
    <name type="common">Green alga</name>
    <name type="synonym">Ulothrix nitens</name>
    <dbReference type="NCBI Taxonomy" id="105231"/>
    <lineage>
        <taxon>Eukaryota</taxon>
        <taxon>Viridiplantae</taxon>
        <taxon>Streptophyta</taxon>
        <taxon>Klebsormidiophyceae</taxon>
        <taxon>Klebsormidiales</taxon>
        <taxon>Klebsormidiaceae</taxon>
        <taxon>Klebsormidium</taxon>
    </lineage>
</organism>
<protein>
    <submittedName>
        <fullName evidence="2">Uncharacterized protein</fullName>
    </submittedName>
</protein>
<name>A0A1Y1HIM3_KLENI</name>
<reference evidence="2 3" key="1">
    <citation type="journal article" date="2014" name="Nat. Commun.">
        <title>Klebsormidium flaccidum genome reveals primary factors for plant terrestrial adaptation.</title>
        <authorList>
            <person name="Hori K."/>
            <person name="Maruyama F."/>
            <person name="Fujisawa T."/>
            <person name="Togashi T."/>
            <person name="Yamamoto N."/>
            <person name="Seo M."/>
            <person name="Sato S."/>
            <person name="Yamada T."/>
            <person name="Mori H."/>
            <person name="Tajima N."/>
            <person name="Moriyama T."/>
            <person name="Ikeuchi M."/>
            <person name="Watanabe M."/>
            <person name="Wada H."/>
            <person name="Kobayashi K."/>
            <person name="Saito M."/>
            <person name="Masuda T."/>
            <person name="Sasaki-Sekimoto Y."/>
            <person name="Mashiguchi K."/>
            <person name="Awai K."/>
            <person name="Shimojima M."/>
            <person name="Masuda S."/>
            <person name="Iwai M."/>
            <person name="Nobusawa T."/>
            <person name="Narise T."/>
            <person name="Kondo S."/>
            <person name="Saito H."/>
            <person name="Sato R."/>
            <person name="Murakawa M."/>
            <person name="Ihara Y."/>
            <person name="Oshima-Yamada Y."/>
            <person name="Ohtaka K."/>
            <person name="Satoh M."/>
            <person name="Sonobe K."/>
            <person name="Ishii M."/>
            <person name="Ohtani R."/>
            <person name="Kanamori-Sato M."/>
            <person name="Honoki R."/>
            <person name="Miyazaki D."/>
            <person name="Mochizuki H."/>
            <person name="Umetsu J."/>
            <person name="Higashi K."/>
            <person name="Shibata D."/>
            <person name="Kamiya Y."/>
            <person name="Sato N."/>
            <person name="Nakamura Y."/>
            <person name="Tabata S."/>
            <person name="Ida S."/>
            <person name="Kurokawa K."/>
            <person name="Ohta H."/>
        </authorList>
    </citation>
    <scope>NUCLEOTIDE SEQUENCE [LARGE SCALE GENOMIC DNA]</scope>
    <source>
        <strain evidence="2 3">NIES-2285</strain>
    </source>
</reference>
<dbReference type="Proteomes" id="UP000054558">
    <property type="component" value="Unassembled WGS sequence"/>
</dbReference>
<evidence type="ECO:0000313" key="2">
    <source>
        <dbReference type="EMBL" id="GAQ78350.1"/>
    </source>
</evidence>
<sequence length="230" mass="26071">MELVPIPGQEEGLDDWPMQPDFLYSTDADDRPNRPLSKRRVSTGQERPTSSRIRGEHAEKALSQALSAGAAFDEWATGTGRFDLFRFVPVDPVEFVKLLALRHCVSARVISAERLKRGLATGLRALRLSVQYKLTGSREAKTAPPSPNEAVTRDYRARWRHFVALLNVRAVWSFARLERAADLECRRKELRTEHLAQRPRTADEPDRQSAVHFLQTALERCSAAGRVSRR</sequence>
<evidence type="ECO:0000256" key="1">
    <source>
        <dbReference type="SAM" id="MobiDB-lite"/>
    </source>
</evidence>
<evidence type="ECO:0000313" key="3">
    <source>
        <dbReference type="Proteomes" id="UP000054558"/>
    </source>
</evidence>
<keyword evidence="3" id="KW-1185">Reference proteome</keyword>
<proteinExistence type="predicted"/>